<dbReference type="InterPro" id="IPR029063">
    <property type="entry name" value="SAM-dependent_MTases_sf"/>
</dbReference>
<accession>A0A1M6FA82</accession>
<evidence type="ECO:0000313" key="1">
    <source>
        <dbReference type="EMBL" id="SHI94582.1"/>
    </source>
</evidence>
<dbReference type="AlphaFoldDB" id="A0A1M6FA82"/>
<dbReference type="PANTHER" id="PTHR43861">
    <property type="entry name" value="TRANS-ACONITATE 2-METHYLTRANSFERASE-RELATED"/>
    <property type="match status" value="1"/>
</dbReference>
<proteinExistence type="predicted"/>
<dbReference type="RefSeq" id="WP_073167792.1">
    <property type="nucleotide sequence ID" value="NZ_FQZE01000008.1"/>
</dbReference>
<dbReference type="Proteomes" id="UP000184050">
    <property type="component" value="Unassembled WGS sequence"/>
</dbReference>
<dbReference type="Gene3D" id="3.40.50.150">
    <property type="entry name" value="Vaccinia Virus protein VP39"/>
    <property type="match status" value="1"/>
</dbReference>
<evidence type="ECO:0000313" key="2">
    <source>
        <dbReference type="Proteomes" id="UP000184050"/>
    </source>
</evidence>
<keyword evidence="2" id="KW-1185">Reference proteome</keyword>
<sequence>MQERHKNKKRYFSEQANTTRKYVIPYISDQVKIDPQTTVLEIGCAEAGNLKPFLDLGCKATGIDISCGRIELAREFYSNHPKKNNLTLICEDIYNVNLKGKTFNIIIMRDVIEHIPDQEKFMHYVKKFLNPEGKFFLAFPPWQNPFGGHQQVCQNKILSKLPYFHLLPRFLYRFILNSGESNKKRIDELLFIKETGISIERFERILKKEFYSTDKRTFFFINPNYETKFGLKPRKQSKIIAGIPWLRNFFTTAAYYVISK</sequence>
<dbReference type="OrthoDB" id="323463at2"/>
<dbReference type="GO" id="GO:0008757">
    <property type="term" value="F:S-adenosylmethionine-dependent methyltransferase activity"/>
    <property type="evidence" value="ECO:0007669"/>
    <property type="project" value="InterPro"/>
</dbReference>
<dbReference type="CDD" id="cd02440">
    <property type="entry name" value="AdoMet_MTases"/>
    <property type="match status" value="1"/>
</dbReference>
<dbReference type="SUPFAM" id="SSF53335">
    <property type="entry name" value="S-adenosyl-L-methionine-dependent methyltransferases"/>
    <property type="match status" value="1"/>
</dbReference>
<reference evidence="1 2" key="1">
    <citation type="submission" date="2016-11" db="EMBL/GenBank/DDBJ databases">
        <authorList>
            <person name="Jaros S."/>
            <person name="Januszkiewicz K."/>
            <person name="Wedrychowicz H."/>
        </authorList>
    </citation>
    <scope>NUCLEOTIDE SEQUENCE [LARGE SCALE GENOMIC DNA]</scope>
    <source>
        <strain evidence="1 2">DSM 27063</strain>
    </source>
</reference>
<keyword evidence="1" id="KW-0808">Transferase</keyword>
<keyword evidence="1" id="KW-0489">Methyltransferase</keyword>
<name>A0A1M6FA82_9BACT</name>
<dbReference type="EMBL" id="FQZE01000008">
    <property type="protein sequence ID" value="SHI94582.1"/>
    <property type="molecule type" value="Genomic_DNA"/>
</dbReference>
<organism evidence="1 2">
    <name type="scientific">Tangfeifania diversioriginum</name>
    <dbReference type="NCBI Taxonomy" id="1168035"/>
    <lineage>
        <taxon>Bacteria</taxon>
        <taxon>Pseudomonadati</taxon>
        <taxon>Bacteroidota</taxon>
        <taxon>Bacteroidia</taxon>
        <taxon>Marinilabiliales</taxon>
        <taxon>Prolixibacteraceae</taxon>
        <taxon>Tangfeifania</taxon>
    </lineage>
</organism>
<gene>
    <name evidence="1" type="ORF">SAMN05444280_10888</name>
</gene>
<dbReference type="Pfam" id="PF13489">
    <property type="entry name" value="Methyltransf_23"/>
    <property type="match status" value="1"/>
</dbReference>
<dbReference type="STRING" id="1168035.SAMN05444280_10888"/>
<protein>
    <submittedName>
        <fullName evidence="1">Methyltransferase domain-containing protein</fullName>
    </submittedName>
</protein>
<dbReference type="GO" id="GO:0032259">
    <property type="term" value="P:methylation"/>
    <property type="evidence" value="ECO:0007669"/>
    <property type="project" value="UniProtKB-KW"/>
</dbReference>